<gene>
    <name evidence="5" type="primary">gntR_2</name>
    <name evidence="5" type="ORF">BUFA31_19730</name>
</gene>
<keyword evidence="2" id="KW-0238">DNA-binding</keyword>
<keyword evidence="6" id="KW-1185">Reference proteome</keyword>
<accession>A0ABQ1E1F9</accession>
<reference evidence="5 6" key="1">
    <citation type="submission" date="2020-06" db="EMBL/GenBank/DDBJ databases">
        <title>Characterization of fructooligosaccharide metabolism and fructooligosaccharide-degrading enzymes in human commensal butyrate producers.</title>
        <authorList>
            <person name="Tanno H."/>
            <person name="Fujii T."/>
            <person name="Hirano K."/>
            <person name="Maeno S."/>
            <person name="Tonozuka T."/>
            <person name="Sakamoto M."/>
            <person name="Ohkuma M."/>
            <person name="Tochio T."/>
            <person name="Endo A."/>
        </authorList>
    </citation>
    <scope>NUCLEOTIDE SEQUENCE [LARGE SCALE GENOMIC DNA]</scope>
    <source>
        <strain evidence="5 6">JCM 31056</strain>
    </source>
</reference>
<dbReference type="InterPro" id="IPR050679">
    <property type="entry name" value="Bact_HTH_transcr_reg"/>
</dbReference>
<dbReference type="PANTHER" id="PTHR44846">
    <property type="entry name" value="MANNOSYL-D-GLYCERATE TRANSPORT/METABOLISM SYSTEM REPRESSOR MNGR-RELATED"/>
    <property type="match status" value="1"/>
</dbReference>
<feature type="domain" description="HTH gntR-type" evidence="4">
    <location>
        <begin position="14"/>
        <end position="82"/>
    </location>
</feature>
<dbReference type="EMBL" id="BLYJ01000026">
    <property type="protein sequence ID" value="GFO88809.1"/>
    <property type="molecule type" value="Genomic_DNA"/>
</dbReference>
<dbReference type="InterPro" id="IPR028978">
    <property type="entry name" value="Chorismate_lyase_/UTRA_dom_sf"/>
</dbReference>
<dbReference type="Pfam" id="PF00392">
    <property type="entry name" value="GntR"/>
    <property type="match status" value="1"/>
</dbReference>
<evidence type="ECO:0000256" key="2">
    <source>
        <dbReference type="ARBA" id="ARBA00023125"/>
    </source>
</evidence>
<protein>
    <submittedName>
        <fullName evidence="5">Transcriptional regulator</fullName>
    </submittedName>
</protein>
<keyword evidence="1" id="KW-0805">Transcription regulation</keyword>
<dbReference type="PRINTS" id="PR00035">
    <property type="entry name" value="HTHGNTR"/>
</dbReference>
<evidence type="ECO:0000259" key="4">
    <source>
        <dbReference type="PROSITE" id="PS50949"/>
    </source>
</evidence>
<dbReference type="SMART" id="SM00345">
    <property type="entry name" value="HTH_GNTR"/>
    <property type="match status" value="1"/>
</dbReference>
<dbReference type="Pfam" id="PF07702">
    <property type="entry name" value="UTRA"/>
    <property type="match status" value="1"/>
</dbReference>
<comment type="caution">
    <text evidence="5">The sequence shown here is derived from an EMBL/GenBank/DDBJ whole genome shotgun (WGS) entry which is preliminary data.</text>
</comment>
<dbReference type="Proteomes" id="UP000620147">
    <property type="component" value="Unassembled WGS sequence"/>
</dbReference>
<sequence>MELHRDMLNKTIPIPLYFQLKELILADIKSGKSPYGSMIPTENEFVTVLNVSRTTVRQAITELVQEGWLYRVKSKGTFVSEPKLQQDFATKIESFEQQMQRLGKVPRTEVLELIEEKASADVAQALQIEVGSKVVLLHRRRFADEEAIVRLRTYLPFDRCGYLLQEDLVHQSLYSFLREDKKTEIAWIKRKIEATEATAEDEKWMEMKKGKPILVFTSIGYNIMNEPIEYSIAHYRGDRNSFEISVLPATK</sequence>
<dbReference type="CDD" id="cd07377">
    <property type="entry name" value="WHTH_GntR"/>
    <property type="match status" value="1"/>
</dbReference>
<dbReference type="RefSeq" id="WP_188885789.1">
    <property type="nucleotide sequence ID" value="NZ_BLYJ01000026.1"/>
</dbReference>
<evidence type="ECO:0000256" key="3">
    <source>
        <dbReference type="ARBA" id="ARBA00023163"/>
    </source>
</evidence>
<dbReference type="PANTHER" id="PTHR44846:SF1">
    <property type="entry name" value="MANNOSYL-D-GLYCERATE TRANSPORT_METABOLISM SYSTEM REPRESSOR MNGR-RELATED"/>
    <property type="match status" value="1"/>
</dbReference>
<dbReference type="InterPro" id="IPR036390">
    <property type="entry name" value="WH_DNA-bd_sf"/>
</dbReference>
<dbReference type="SUPFAM" id="SSF64288">
    <property type="entry name" value="Chorismate lyase-like"/>
    <property type="match status" value="1"/>
</dbReference>
<evidence type="ECO:0000256" key="1">
    <source>
        <dbReference type="ARBA" id="ARBA00023015"/>
    </source>
</evidence>
<dbReference type="InterPro" id="IPR000524">
    <property type="entry name" value="Tscrpt_reg_HTH_GntR"/>
</dbReference>
<evidence type="ECO:0000313" key="5">
    <source>
        <dbReference type="EMBL" id="GFO88809.1"/>
    </source>
</evidence>
<proteinExistence type="predicted"/>
<dbReference type="InterPro" id="IPR011663">
    <property type="entry name" value="UTRA"/>
</dbReference>
<dbReference type="Gene3D" id="3.40.1410.10">
    <property type="entry name" value="Chorismate lyase-like"/>
    <property type="match status" value="1"/>
</dbReference>
<dbReference type="SUPFAM" id="SSF46785">
    <property type="entry name" value="Winged helix' DNA-binding domain"/>
    <property type="match status" value="1"/>
</dbReference>
<name>A0ABQ1E1F9_9FIRM</name>
<dbReference type="InterPro" id="IPR036388">
    <property type="entry name" value="WH-like_DNA-bd_sf"/>
</dbReference>
<keyword evidence="3" id="KW-0804">Transcription</keyword>
<dbReference type="PROSITE" id="PS50949">
    <property type="entry name" value="HTH_GNTR"/>
    <property type="match status" value="1"/>
</dbReference>
<dbReference type="SMART" id="SM00866">
    <property type="entry name" value="UTRA"/>
    <property type="match status" value="1"/>
</dbReference>
<organism evidence="5 6">
    <name type="scientific">Butyricicoccus faecihominis</name>
    <dbReference type="NCBI Taxonomy" id="1712515"/>
    <lineage>
        <taxon>Bacteria</taxon>
        <taxon>Bacillati</taxon>
        <taxon>Bacillota</taxon>
        <taxon>Clostridia</taxon>
        <taxon>Eubacteriales</taxon>
        <taxon>Butyricicoccaceae</taxon>
        <taxon>Butyricicoccus</taxon>
    </lineage>
</organism>
<dbReference type="Gene3D" id="1.10.10.10">
    <property type="entry name" value="Winged helix-like DNA-binding domain superfamily/Winged helix DNA-binding domain"/>
    <property type="match status" value="1"/>
</dbReference>
<evidence type="ECO:0000313" key="6">
    <source>
        <dbReference type="Proteomes" id="UP000620147"/>
    </source>
</evidence>